<protein>
    <submittedName>
        <fullName evidence="5">Clp-2</fullName>
    </submittedName>
</protein>
<dbReference type="CDD" id="cd00044">
    <property type="entry name" value="CysPc"/>
    <property type="match status" value="1"/>
</dbReference>
<dbReference type="PROSITE" id="PS50203">
    <property type="entry name" value="CALPAIN_CAT"/>
    <property type="match status" value="1"/>
</dbReference>
<evidence type="ECO:0000256" key="3">
    <source>
        <dbReference type="ARBA" id="ARBA00022801"/>
    </source>
</evidence>
<dbReference type="InterPro" id="IPR038765">
    <property type="entry name" value="Papain-like_cys_pep_sf"/>
</dbReference>
<reference evidence="5" key="2">
    <citation type="submission" date="2022-06" db="UniProtKB">
        <authorList>
            <consortium name="EnsemblMetazoa"/>
        </authorList>
    </citation>
    <scope>IDENTIFICATION</scope>
    <source>
        <strain evidence="5">PS312</strain>
    </source>
</reference>
<evidence type="ECO:0000313" key="5">
    <source>
        <dbReference type="EnsemblMetazoa" id="PPA19808.1"/>
    </source>
</evidence>
<dbReference type="InterPro" id="IPR001300">
    <property type="entry name" value="Peptidase_C2_calpain_cat"/>
</dbReference>
<dbReference type="EnsemblMetazoa" id="PPA19808.1">
    <property type="protein sequence ID" value="PPA19808.1"/>
    <property type="gene ID" value="WBGene00109362"/>
</dbReference>
<dbReference type="InterPro" id="IPR036181">
    <property type="entry name" value="MIT_dom_sf"/>
</dbReference>
<dbReference type="InterPro" id="IPR007245">
    <property type="entry name" value="PIG-T"/>
</dbReference>
<dbReference type="InterPro" id="IPR007330">
    <property type="entry name" value="MIT_dom"/>
</dbReference>
<dbReference type="GO" id="GO:0004197">
    <property type="term" value="F:cysteine-type endopeptidase activity"/>
    <property type="evidence" value="ECO:0000318"/>
    <property type="project" value="GO_Central"/>
</dbReference>
<organism evidence="5 6">
    <name type="scientific">Pristionchus pacificus</name>
    <name type="common">Parasitic nematode worm</name>
    <dbReference type="NCBI Taxonomy" id="54126"/>
    <lineage>
        <taxon>Eukaryota</taxon>
        <taxon>Metazoa</taxon>
        <taxon>Ecdysozoa</taxon>
        <taxon>Nematoda</taxon>
        <taxon>Chromadorea</taxon>
        <taxon>Rhabditida</taxon>
        <taxon>Rhabditina</taxon>
        <taxon>Diplogasteromorpha</taxon>
        <taxon>Diplogasteroidea</taxon>
        <taxon>Neodiplogasteridae</taxon>
        <taxon>Pristionchus</taxon>
    </lineage>
</organism>
<dbReference type="GO" id="GO:0016255">
    <property type="term" value="P:attachment of GPI anchor to protein"/>
    <property type="evidence" value="ECO:0007669"/>
    <property type="project" value="InterPro"/>
</dbReference>
<keyword evidence="6" id="KW-1185">Reference proteome</keyword>
<dbReference type="GO" id="GO:0006508">
    <property type="term" value="P:proteolysis"/>
    <property type="evidence" value="ECO:0000318"/>
    <property type="project" value="GO_Central"/>
</dbReference>
<name>A0A2A6BJH6_PRIPA</name>
<evidence type="ECO:0000256" key="4">
    <source>
        <dbReference type="ARBA" id="ARBA00022807"/>
    </source>
</evidence>
<dbReference type="InterPro" id="IPR051297">
    <property type="entry name" value="PalB/RIM13"/>
</dbReference>
<dbReference type="PRINTS" id="PR00704">
    <property type="entry name" value="CALPAIN"/>
</dbReference>
<dbReference type="InterPro" id="IPR022684">
    <property type="entry name" value="Calpain_cysteine_protease"/>
</dbReference>
<dbReference type="Pfam" id="PF04113">
    <property type="entry name" value="Gpi16"/>
    <property type="match status" value="1"/>
</dbReference>
<dbReference type="Pfam" id="PF04212">
    <property type="entry name" value="MIT"/>
    <property type="match status" value="1"/>
</dbReference>
<dbReference type="InterPro" id="IPR022682">
    <property type="entry name" value="Calpain_domain_III"/>
</dbReference>
<dbReference type="SMART" id="SM00230">
    <property type="entry name" value="CysPc"/>
    <property type="match status" value="1"/>
</dbReference>
<dbReference type="PANTHER" id="PTHR46143:SF1">
    <property type="entry name" value="CALPAIN-7"/>
    <property type="match status" value="1"/>
</dbReference>
<dbReference type="SUPFAM" id="SSF116846">
    <property type="entry name" value="MIT domain"/>
    <property type="match status" value="2"/>
</dbReference>
<keyword evidence="3" id="KW-0378">Hydrolase</keyword>
<keyword evidence="2" id="KW-0645">Protease</keyword>
<dbReference type="Pfam" id="PF01067">
    <property type="entry name" value="Calpain_III"/>
    <property type="match status" value="1"/>
</dbReference>
<dbReference type="Proteomes" id="UP000005239">
    <property type="component" value="Unassembled WGS sequence"/>
</dbReference>
<accession>A0A2A6BJH6</accession>
<dbReference type="SUPFAM" id="SSF54001">
    <property type="entry name" value="Cysteine proteinases"/>
    <property type="match status" value="1"/>
</dbReference>
<dbReference type="Gene3D" id="3.90.70.10">
    <property type="entry name" value="Cysteine proteinases"/>
    <property type="match status" value="1"/>
</dbReference>
<sequence length="1305" mass="148114">MGDGIDEVACRDATKIAQKAIAYDNGQRYEEAVYFYTEAANRMIDLLSQRKMVAIMKKTAMEYIERAEFLKRELPRLVASSQASRSPVQISLEKAEFCMIKALDLDEKRKPSEAKSLYEEAIHLCLEAVKMTGDRGMQEKLTELAKRGLEKAEALVDQVRAEEEMEMLNKLPSVPDNDEVANLRLDDRIPPACGKPSFSAPPSPAVSKKGEGLTKQEIAVLGVTSKINGRSYVPFLNVDLKEKFSFPFPFTDKDGYLSLTEKQKKRLKGWMRPSEFMEDPAIIRQIDSGTIKQTVVSDCSFVSSLTIAARYERRFGKQLVTSIIYPQNSSGQPIFNSDGKYMVKLHINGVWRKIIIDDYLPVDERMGLLCSHSQTNELWVTLLEKAYLKVMGGYDFPGSNSNIDLHALTGWIPERIAIKGEKFEADKIFDKLLTRFHSGDCIITLATGKIPDEEAKRAGLVDCHAYALLDLRKLDGKRLLMVKNPWTHLRWKGRFSENDKENWTPERRKALDYDPDAAQEKDDGVFWIEYESVIHFFDVFYVNWNPALFPFTYGIHNFWNNTSGPVKDLYTVAANPQYRLEVNNKGPAAVWILLTRHITDLADFAENKEYITVLVYKGGKKVYLPFDPKPLYDGTRINSPHYLCQMVVTEPGPNEFTLLVAQYEKTKTIYYTLRVYSSAQFHLLPIVDHYTVKKKETGEWKGKTAGGHRETFDDNPLYHLSLEECSDEHSILIDLRGPKEYSIALQDIALAVICPVSFVREGKEFYQKETGLYRSGYTVMTIDKMPAGTYSIRPSTFITGQEGPFILGMLPLLILLSLSLLIRADTFTEQLSVSRLPSGNLAARFHFEINDVPKQLSDHTYFFPLIFTELVKKYSLSELSLTLAQGNWQHARWGLPPQPSAPQGATIGAWFEGAKNESQVDHRWHHLVNALNGLFCTSLSSMHPIFTSSIGENPKGIYWKSEERSLRYGVMAEETVCTENLTPWRKLLPCKKSGLVTLLNPLRMYNSLYHSIGFNFFLHCDNKKCLNPTWKLSLDATVVFDFKATDQSLGFSFERFFGRSMEGKCLVADKSTFIYNDDYYTPSFERVANTTTKEGDRTFHAFDMKTSSNNEIVRYSSSRDIDTRLPPPSIEVDAAMLGSEASLSGTLEYGIYRGSGQSPLSASFFLVVPWYAQLQYASLNMKCRSKGKEYSGVKSKYFIPSISRKRPASIYYEFILRPDSKCTVSFKFTRAFMNMLPVGEVKPLTSKGKKIFRGFLYIIMGLSVYAEMNQVSPAQIMRYGRAAVKIVFNATVEAVAPLSHQITGQ</sequence>
<keyword evidence="4" id="KW-0788">Thiol protease</keyword>
<reference evidence="6" key="1">
    <citation type="journal article" date="2008" name="Nat. Genet.">
        <title>The Pristionchus pacificus genome provides a unique perspective on nematode lifestyle and parasitism.</title>
        <authorList>
            <person name="Dieterich C."/>
            <person name="Clifton S.W."/>
            <person name="Schuster L.N."/>
            <person name="Chinwalla A."/>
            <person name="Delehaunty K."/>
            <person name="Dinkelacker I."/>
            <person name="Fulton L."/>
            <person name="Fulton R."/>
            <person name="Godfrey J."/>
            <person name="Minx P."/>
            <person name="Mitreva M."/>
            <person name="Roeseler W."/>
            <person name="Tian H."/>
            <person name="Witte H."/>
            <person name="Yang S.P."/>
            <person name="Wilson R.K."/>
            <person name="Sommer R.J."/>
        </authorList>
    </citation>
    <scope>NUCLEOTIDE SEQUENCE [LARGE SCALE GENOMIC DNA]</scope>
    <source>
        <strain evidence="6">PS312</strain>
    </source>
</reference>
<dbReference type="Gene3D" id="2.60.120.380">
    <property type="match status" value="2"/>
</dbReference>
<dbReference type="InterPro" id="IPR036213">
    <property type="entry name" value="Calpain_III_sf"/>
</dbReference>
<evidence type="ECO:0000256" key="2">
    <source>
        <dbReference type="ARBA" id="ARBA00022670"/>
    </source>
</evidence>
<dbReference type="GO" id="GO:0004198">
    <property type="term" value="F:calcium-dependent cysteine-type endopeptidase activity"/>
    <property type="evidence" value="ECO:0007669"/>
    <property type="project" value="InterPro"/>
</dbReference>
<evidence type="ECO:0000256" key="1">
    <source>
        <dbReference type="ARBA" id="ARBA00007623"/>
    </source>
</evidence>
<comment type="similarity">
    <text evidence="1">Belongs to the peptidase C2 family.</text>
</comment>
<proteinExistence type="inferred from homology"/>
<dbReference type="SUPFAM" id="SSF49758">
    <property type="entry name" value="Calpain large subunit, middle domain (domain III)"/>
    <property type="match status" value="2"/>
</dbReference>
<dbReference type="PANTHER" id="PTHR46143">
    <property type="entry name" value="CALPAIN-7"/>
    <property type="match status" value="1"/>
</dbReference>
<accession>A0A8R1UEI6</accession>
<dbReference type="Pfam" id="PF00648">
    <property type="entry name" value="Peptidase_C2"/>
    <property type="match status" value="1"/>
</dbReference>
<dbReference type="GO" id="GO:0042765">
    <property type="term" value="C:GPI-anchor transamidase complex"/>
    <property type="evidence" value="ECO:0007669"/>
    <property type="project" value="InterPro"/>
</dbReference>
<evidence type="ECO:0000313" key="6">
    <source>
        <dbReference type="Proteomes" id="UP000005239"/>
    </source>
</evidence>
<dbReference type="Gene3D" id="1.20.58.80">
    <property type="entry name" value="Phosphotransferase system, lactose/cellobiose-type IIA subunit"/>
    <property type="match status" value="2"/>
</dbReference>
<dbReference type="SMART" id="SM00745">
    <property type="entry name" value="MIT"/>
    <property type="match status" value="2"/>
</dbReference>
<gene>
    <name evidence="5" type="primary">WBGene00109362</name>
</gene>